<gene>
    <name evidence="2" type="ORF">SPRG_07662</name>
</gene>
<dbReference type="RefSeq" id="XP_012202330.1">
    <property type="nucleotide sequence ID" value="XM_012346940.1"/>
</dbReference>
<keyword evidence="1" id="KW-1133">Transmembrane helix</keyword>
<proteinExistence type="predicted"/>
<dbReference type="KEGG" id="spar:SPRG_07662"/>
<evidence type="ECO:0000313" key="2">
    <source>
        <dbReference type="EMBL" id="KDO26949.1"/>
    </source>
</evidence>
<accession>A0A067C842</accession>
<evidence type="ECO:0000256" key="1">
    <source>
        <dbReference type="SAM" id="Phobius"/>
    </source>
</evidence>
<feature type="transmembrane region" description="Helical" evidence="1">
    <location>
        <begin position="80"/>
        <end position="102"/>
    </location>
</feature>
<dbReference type="EMBL" id="KK583220">
    <property type="protein sequence ID" value="KDO26949.1"/>
    <property type="molecule type" value="Genomic_DNA"/>
</dbReference>
<dbReference type="OrthoDB" id="275011at2759"/>
<sequence length="272" mass="29282">MLAASYVVFYAIVVIYGLLCAFLGYAAIHIVAIGVFVFGYLALATFGNLNFIATMLLLLFVVLGLAMVHRYVDMRHTSILLILGKAMLNMATIVLVGTYLLACVVNRFVAYVLFAVYIGIDVYVGITYSERIRIIVVTCCLGASIVIGALAALWLDDQQTISETPWLKLPMGICIALDTLLATPNQIGAAIVTLDGSIVSAAGDLAGDEGTDACNVVRHMLLDVGNLSILKATDPQRELLESVTIAFPSYEYAVSLDESHLYIVKSTPDGMN</sequence>
<dbReference type="OMA" id="MVHRYVD"/>
<feature type="transmembrane region" description="Helical" evidence="1">
    <location>
        <begin position="7"/>
        <end position="40"/>
    </location>
</feature>
<dbReference type="AlphaFoldDB" id="A0A067C842"/>
<feature type="transmembrane region" description="Helical" evidence="1">
    <location>
        <begin position="46"/>
        <end position="68"/>
    </location>
</feature>
<protein>
    <submittedName>
        <fullName evidence="2">Uncharacterized protein</fullName>
    </submittedName>
</protein>
<reference evidence="2 3" key="1">
    <citation type="journal article" date="2013" name="PLoS Genet.">
        <title>Distinctive expansion of potential virulence genes in the genome of the oomycete fish pathogen Saprolegnia parasitica.</title>
        <authorList>
            <person name="Jiang R.H."/>
            <person name="de Bruijn I."/>
            <person name="Haas B.J."/>
            <person name="Belmonte R."/>
            <person name="Lobach L."/>
            <person name="Christie J."/>
            <person name="van den Ackerveken G."/>
            <person name="Bottin A."/>
            <person name="Bulone V."/>
            <person name="Diaz-Moreno S.M."/>
            <person name="Dumas B."/>
            <person name="Fan L."/>
            <person name="Gaulin E."/>
            <person name="Govers F."/>
            <person name="Grenville-Briggs L.J."/>
            <person name="Horner N.R."/>
            <person name="Levin J.Z."/>
            <person name="Mammella M."/>
            <person name="Meijer H.J."/>
            <person name="Morris P."/>
            <person name="Nusbaum C."/>
            <person name="Oome S."/>
            <person name="Phillips A.J."/>
            <person name="van Rooyen D."/>
            <person name="Rzeszutek E."/>
            <person name="Saraiva M."/>
            <person name="Secombes C.J."/>
            <person name="Seidl M.F."/>
            <person name="Snel B."/>
            <person name="Stassen J.H."/>
            <person name="Sykes S."/>
            <person name="Tripathy S."/>
            <person name="van den Berg H."/>
            <person name="Vega-Arreguin J.C."/>
            <person name="Wawra S."/>
            <person name="Young S.K."/>
            <person name="Zeng Q."/>
            <person name="Dieguez-Uribeondo J."/>
            <person name="Russ C."/>
            <person name="Tyler B.M."/>
            <person name="van West P."/>
        </authorList>
    </citation>
    <scope>NUCLEOTIDE SEQUENCE [LARGE SCALE GENOMIC DNA]</scope>
    <source>
        <strain evidence="2 3">CBS 223.65</strain>
    </source>
</reference>
<evidence type="ECO:0000313" key="3">
    <source>
        <dbReference type="Proteomes" id="UP000030745"/>
    </source>
</evidence>
<dbReference type="VEuPathDB" id="FungiDB:SPRG_07662"/>
<keyword evidence="1" id="KW-0812">Transmembrane</keyword>
<name>A0A067C842_SAPPC</name>
<keyword evidence="1" id="KW-0472">Membrane</keyword>
<organism evidence="2 3">
    <name type="scientific">Saprolegnia parasitica (strain CBS 223.65)</name>
    <dbReference type="NCBI Taxonomy" id="695850"/>
    <lineage>
        <taxon>Eukaryota</taxon>
        <taxon>Sar</taxon>
        <taxon>Stramenopiles</taxon>
        <taxon>Oomycota</taxon>
        <taxon>Saprolegniomycetes</taxon>
        <taxon>Saprolegniales</taxon>
        <taxon>Saprolegniaceae</taxon>
        <taxon>Saprolegnia</taxon>
    </lineage>
</organism>
<keyword evidence="3" id="KW-1185">Reference proteome</keyword>
<feature type="transmembrane region" description="Helical" evidence="1">
    <location>
        <begin position="108"/>
        <end position="128"/>
    </location>
</feature>
<dbReference type="GeneID" id="24129918"/>
<feature type="transmembrane region" description="Helical" evidence="1">
    <location>
        <begin position="135"/>
        <end position="155"/>
    </location>
</feature>
<dbReference type="Proteomes" id="UP000030745">
    <property type="component" value="Unassembled WGS sequence"/>
</dbReference>